<dbReference type="AlphaFoldDB" id="A0AAN6KIT7"/>
<dbReference type="GO" id="GO:0005987">
    <property type="term" value="P:sucrose catabolic process"/>
    <property type="evidence" value="ECO:0007669"/>
    <property type="project" value="TreeGrafter"/>
</dbReference>
<evidence type="ECO:0000256" key="4">
    <source>
        <dbReference type="RuleBase" id="RU362110"/>
    </source>
</evidence>
<evidence type="ECO:0000256" key="1">
    <source>
        <dbReference type="ARBA" id="ARBA00009902"/>
    </source>
</evidence>
<dbReference type="InterPro" id="IPR013148">
    <property type="entry name" value="Glyco_hydro_32_N"/>
</dbReference>
<dbReference type="Proteomes" id="UP001175353">
    <property type="component" value="Unassembled WGS sequence"/>
</dbReference>
<dbReference type="EMBL" id="JAUJLE010000100">
    <property type="protein sequence ID" value="KAK0983734.1"/>
    <property type="molecule type" value="Genomic_DNA"/>
</dbReference>
<comment type="similarity">
    <text evidence="1 4">Belongs to the glycosyl hydrolase 32 family.</text>
</comment>
<evidence type="ECO:0000313" key="8">
    <source>
        <dbReference type="EMBL" id="KAK0983734.1"/>
    </source>
</evidence>
<dbReference type="Pfam" id="PF00251">
    <property type="entry name" value="Glyco_hydro_32N"/>
    <property type="match status" value="1"/>
</dbReference>
<dbReference type="GO" id="GO:0004575">
    <property type="term" value="F:sucrose alpha-glucosidase activity"/>
    <property type="evidence" value="ECO:0007669"/>
    <property type="project" value="TreeGrafter"/>
</dbReference>
<sequence length="642" mass="70038">MRSSIALAVSASTIWIRQAFCATVGRIEYNAAPPNLSHLFNSSLFYTWRPRSHVLPPNGQIGDPCMHYTDPSTGLFHVGYLHTGAAGATTSDLVRYTDLNTDPTFIRSGGINDPVAVFDGSVIPYGINGTPTLLYTSVSYLPIQWTIPYTKGSETQSLAVTYDGGKNFTELKEGPVIPGPPFPVTNVTGFRDPYVFQSPQLDRIANSTNGTWYTVISGGIHGQGPSQFLFRQYDADYRDWEYLGQWWHEAANSSWGDGTWAGRWGYNFEVGNVFTLNHEGYSNSTDAEFFTTLGAEWSEAPIIPQVSQFREMLWASGNVSSSPNGSVHFEPTMAGKLDWGVFAYAAAGKLLPATSQASKHSGTTVDRFIIYLWLTNDNFGTSAFPTVQQGWSSTLTTVRELSKGTISNVMNDYLVAGPASWRIASQDKSAGTVELVTLNQTIAREVRAAFISNATRTITEPGRTISASASGYGNTSSDLNFAESPSSKFFMLTTTLHFPGAARNATDLKAGLRILSSEHESTSIYYQFANESLIIDRSNSSAAAATTLGILSNNEAGRLRLFNIASGSANGSSSIESLALTIVVDNSVVEVYANDRFVLSTWVWSWYDESTEINFLHEGSTAVRFDDVVVYEGLVDAWPARP</sequence>
<keyword evidence="5" id="KW-0732">Signal</keyword>
<feature type="domain" description="Glycosyl hydrolase family 32 N-terminal" evidence="6">
    <location>
        <begin position="88"/>
        <end position="403"/>
    </location>
</feature>
<dbReference type="InterPro" id="IPR013320">
    <property type="entry name" value="ConA-like_dom_sf"/>
</dbReference>
<organism evidence="8 9">
    <name type="scientific">Friedmanniomyces endolithicus</name>
    <dbReference type="NCBI Taxonomy" id="329885"/>
    <lineage>
        <taxon>Eukaryota</taxon>
        <taxon>Fungi</taxon>
        <taxon>Dikarya</taxon>
        <taxon>Ascomycota</taxon>
        <taxon>Pezizomycotina</taxon>
        <taxon>Dothideomycetes</taxon>
        <taxon>Dothideomycetidae</taxon>
        <taxon>Mycosphaerellales</taxon>
        <taxon>Teratosphaeriaceae</taxon>
        <taxon>Friedmanniomyces</taxon>
    </lineage>
</organism>
<evidence type="ECO:0000256" key="5">
    <source>
        <dbReference type="SAM" id="SignalP"/>
    </source>
</evidence>
<evidence type="ECO:0000259" key="6">
    <source>
        <dbReference type="Pfam" id="PF00251"/>
    </source>
</evidence>
<dbReference type="Gene3D" id="2.115.10.20">
    <property type="entry name" value="Glycosyl hydrolase domain, family 43"/>
    <property type="match status" value="1"/>
</dbReference>
<evidence type="ECO:0000259" key="7">
    <source>
        <dbReference type="Pfam" id="PF08244"/>
    </source>
</evidence>
<evidence type="ECO:0008006" key="10">
    <source>
        <dbReference type="Google" id="ProtNLM"/>
    </source>
</evidence>
<evidence type="ECO:0000313" key="9">
    <source>
        <dbReference type="Proteomes" id="UP001175353"/>
    </source>
</evidence>
<gene>
    <name evidence="8" type="ORF">LTR91_011099</name>
</gene>
<dbReference type="InterPro" id="IPR023296">
    <property type="entry name" value="Glyco_hydro_beta-prop_sf"/>
</dbReference>
<dbReference type="PANTHER" id="PTHR42800">
    <property type="entry name" value="EXOINULINASE INUD (AFU_ORTHOLOGUE AFUA_5G00480)"/>
    <property type="match status" value="1"/>
</dbReference>
<dbReference type="GO" id="GO:0005737">
    <property type="term" value="C:cytoplasm"/>
    <property type="evidence" value="ECO:0007669"/>
    <property type="project" value="TreeGrafter"/>
</dbReference>
<protein>
    <recommendedName>
        <fullName evidence="10">Glycosyl hydrolase family 32 C-terminal domain-containing protein</fullName>
    </recommendedName>
</protein>
<keyword evidence="9" id="KW-1185">Reference proteome</keyword>
<dbReference type="InterPro" id="IPR001362">
    <property type="entry name" value="Glyco_hydro_32"/>
</dbReference>
<dbReference type="Pfam" id="PF08244">
    <property type="entry name" value="Glyco_hydro_32C"/>
    <property type="match status" value="1"/>
</dbReference>
<dbReference type="PANTHER" id="PTHR42800:SF3">
    <property type="entry name" value="GLYCOSYL HYDROLASE FAMILY 32 N-TERMINAL DOMAIN-CONTAINING PROTEIN"/>
    <property type="match status" value="1"/>
</dbReference>
<keyword evidence="2 4" id="KW-0378">Hydrolase</keyword>
<feature type="domain" description="Glycosyl hydrolase family 32 C-terminal" evidence="7">
    <location>
        <begin position="480"/>
        <end position="631"/>
    </location>
</feature>
<feature type="chain" id="PRO_5042939789" description="Glycosyl hydrolase family 32 C-terminal domain-containing protein" evidence="5">
    <location>
        <begin position="22"/>
        <end position="642"/>
    </location>
</feature>
<evidence type="ECO:0000256" key="2">
    <source>
        <dbReference type="ARBA" id="ARBA00022801"/>
    </source>
</evidence>
<evidence type="ECO:0000256" key="3">
    <source>
        <dbReference type="ARBA" id="ARBA00023295"/>
    </source>
</evidence>
<dbReference type="Gene3D" id="2.60.120.560">
    <property type="entry name" value="Exo-inulinase, domain 1"/>
    <property type="match status" value="1"/>
</dbReference>
<dbReference type="InterPro" id="IPR013189">
    <property type="entry name" value="Glyco_hydro_32_C"/>
</dbReference>
<accession>A0AAN6KIT7</accession>
<comment type="caution">
    <text evidence="8">The sequence shown here is derived from an EMBL/GenBank/DDBJ whole genome shotgun (WGS) entry which is preliminary data.</text>
</comment>
<reference evidence="8" key="1">
    <citation type="submission" date="2023-06" db="EMBL/GenBank/DDBJ databases">
        <title>Black Yeasts Isolated from many extreme environments.</title>
        <authorList>
            <person name="Coleine C."/>
            <person name="Stajich J.E."/>
            <person name="Selbmann L."/>
        </authorList>
    </citation>
    <scope>NUCLEOTIDE SEQUENCE</scope>
    <source>
        <strain evidence="8">CCFEE 5200</strain>
    </source>
</reference>
<proteinExistence type="inferred from homology"/>
<dbReference type="SUPFAM" id="SSF49899">
    <property type="entry name" value="Concanavalin A-like lectins/glucanases"/>
    <property type="match status" value="1"/>
</dbReference>
<feature type="signal peptide" evidence="5">
    <location>
        <begin position="1"/>
        <end position="21"/>
    </location>
</feature>
<dbReference type="CDD" id="cd18621">
    <property type="entry name" value="GH32_XdINV-like"/>
    <property type="match status" value="1"/>
</dbReference>
<dbReference type="SMART" id="SM00640">
    <property type="entry name" value="Glyco_32"/>
    <property type="match status" value="1"/>
</dbReference>
<keyword evidence="3 4" id="KW-0326">Glycosidase</keyword>
<dbReference type="SUPFAM" id="SSF75005">
    <property type="entry name" value="Arabinanase/levansucrase/invertase"/>
    <property type="match status" value="1"/>
</dbReference>
<name>A0AAN6KIT7_9PEZI</name>